<dbReference type="PROSITE" id="PS00636">
    <property type="entry name" value="DNAJ_1"/>
    <property type="match status" value="1"/>
</dbReference>
<feature type="transmembrane region" description="Helical" evidence="2">
    <location>
        <begin position="211"/>
        <end position="231"/>
    </location>
</feature>
<dbReference type="PROSITE" id="PS50076">
    <property type="entry name" value="DNAJ_2"/>
    <property type="match status" value="1"/>
</dbReference>
<dbReference type="Pfam" id="PF00226">
    <property type="entry name" value="DnaJ"/>
    <property type="match status" value="1"/>
</dbReference>
<protein>
    <recommendedName>
        <fullName evidence="3">J domain-containing protein</fullName>
    </recommendedName>
</protein>
<keyword evidence="2" id="KW-0472">Membrane</keyword>
<feature type="transmembrane region" description="Helical" evidence="2">
    <location>
        <begin position="243"/>
        <end position="262"/>
    </location>
</feature>
<dbReference type="Proteomes" id="UP001428341">
    <property type="component" value="Unassembled WGS sequence"/>
</dbReference>
<dbReference type="SUPFAM" id="SSF46565">
    <property type="entry name" value="Chaperone J-domain"/>
    <property type="match status" value="1"/>
</dbReference>
<dbReference type="PANTHER" id="PTHR45270">
    <property type="entry name" value="OS03G0832900 PROTEIN"/>
    <property type="match status" value="1"/>
</dbReference>
<feature type="transmembrane region" description="Helical" evidence="2">
    <location>
        <begin position="300"/>
        <end position="320"/>
    </location>
</feature>
<keyword evidence="5" id="KW-1185">Reference proteome</keyword>
<organism evidence="4 5">
    <name type="scientific">Citrus x changshan-huyou</name>
    <dbReference type="NCBI Taxonomy" id="2935761"/>
    <lineage>
        <taxon>Eukaryota</taxon>
        <taxon>Viridiplantae</taxon>
        <taxon>Streptophyta</taxon>
        <taxon>Embryophyta</taxon>
        <taxon>Tracheophyta</taxon>
        <taxon>Spermatophyta</taxon>
        <taxon>Magnoliopsida</taxon>
        <taxon>eudicotyledons</taxon>
        <taxon>Gunneridae</taxon>
        <taxon>Pentapetalae</taxon>
        <taxon>rosids</taxon>
        <taxon>malvids</taxon>
        <taxon>Sapindales</taxon>
        <taxon>Rutaceae</taxon>
        <taxon>Aurantioideae</taxon>
        <taxon>Citrus</taxon>
    </lineage>
</organism>
<name>A0AAP0LSW5_9ROSI</name>
<feature type="compositionally biased region" description="Basic residues" evidence="1">
    <location>
        <begin position="731"/>
        <end position="741"/>
    </location>
</feature>
<dbReference type="PANTHER" id="PTHR45270:SF4">
    <property type="entry name" value="CHAPERONE DNAJ-DOMAIN SUPERFAMILY PROTEIN"/>
    <property type="match status" value="1"/>
</dbReference>
<feature type="compositionally biased region" description="Polar residues" evidence="1">
    <location>
        <begin position="1"/>
        <end position="10"/>
    </location>
</feature>
<feature type="region of interest" description="Disordered" evidence="1">
    <location>
        <begin position="699"/>
        <end position="741"/>
    </location>
</feature>
<proteinExistence type="predicted"/>
<dbReference type="InterPro" id="IPR001623">
    <property type="entry name" value="DnaJ_domain"/>
</dbReference>
<dbReference type="Gene3D" id="1.10.287.110">
    <property type="entry name" value="DnaJ domain"/>
    <property type="match status" value="1"/>
</dbReference>
<dbReference type="InterPro" id="IPR018253">
    <property type="entry name" value="DnaJ_domain_CS"/>
</dbReference>
<dbReference type="InterPro" id="IPR036869">
    <property type="entry name" value="J_dom_sf"/>
</dbReference>
<feature type="compositionally biased region" description="Polar residues" evidence="1">
    <location>
        <begin position="647"/>
        <end position="664"/>
    </location>
</feature>
<dbReference type="PRINTS" id="PR00625">
    <property type="entry name" value="JDOMAIN"/>
</dbReference>
<feature type="transmembrane region" description="Helical" evidence="2">
    <location>
        <begin position="327"/>
        <end position="344"/>
    </location>
</feature>
<keyword evidence="2" id="KW-0812">Transmembrane</keyword>
<dbReference type="Pfam" id="PF14901">
    <property type="entry name" value="Jiv90"/>
    <property type="match status" value="1"/>
</dbReference>
<feature type="transmembrane region" description="Helical" evidence="2">
    <location>
        <begin position="269"/>
        <end position="294"/>
    </location>
</feature>
<gene>
    <name evidence="4" type="ORF">WN944_025283</name>
</gene>
<feature type="compositionally biased region" description="Polar residues" evidence="1">
    <location>
        <begin position="99"/>
        <end position="121"/>
    </location>
</feature>
<evidence type="ECO:0000256" key="1">
    <source>
        <dbReference type="SAM" id="MobiDB-lite"/>
    </source>
</evidence>
<keyword evidence="2" id="KW-1133">Transmembrane helix</keyword>
<dbReference type="SMART" id="SM00271">
    <property type="entry name" value="DnaJ"/>
    <property type="match status" value="1"/>
</dbReference>
<feature type="compositionally biased region" description="Basic and acidic residues" evidence="1">
    <location>
        <begin position="65"/>
        <end position="79"/>
    </location>
</feature>
<accession>A0AAP0LSW5</accession>
<dbReference type="AlphaFoldDB" id="A0AAP0LSW5"/>
<evidence type="ECO:0000259" key="3">
    <source>
        <dbReference type="PROSITE" id="PS50076"/>
    </source>
</evidence>
<dbReference type="InterPro" id="IPR032843">
    <property type="entry name" value="Jiv"/>
</dbReference>
<feature type="region of interest" description="Disordered" evidence="1">
    <location>
        <begin position="647"/>
        <end position="676"/>
    </location>
</feature>
<feature type="compositionally biased region" description="Low complexity" evidence="1">
    <location>
        <begin position="710"/>
        <end position="730"/>
    </location>
</feature>
<feature type="region of interest" description="Disordered" evidence="1">
    <location>
        <begin position="1"/>
        <end position="122"/>
    </location>
</feature>
<evidence type="ECO:0000256" key="2">
    <source>
        <dbReference type="SAM" id="Phobius"/>
    </source>
</evidence>
<sequence>MARKGNQQKNGVDRHTSSNRKKGSNSGSAVPDMTGQGRDGKVKVFPGDELPNGSHSGIPSADSSSDDHHAGDESIRKNNAEASPRRQKQGTDTRRDLGQSVSSETSETIAGDSTDNISSRETCGVRIENARRGRKHRKTGLGWSLNRVHLKNMMEKVKLSVNVVVRSLRVYVVPTLKAAIELLERQSPMLMTNIYNAHDYVSRKVQQVYPVALNHLGHFAKIMLLLSMLWLDCTIRGIDSFMRMGTTSFFSVIWCSILSVIAMVGMFKFLMVLVVAALVAFFIGFALALVVVALSGTILLWLYGSFWTTFFVIFLGGLAFKFTHERLALFITTMYSIYCAWTYVGWLGLLLALNLSFVSSDALIFFLKSKVNQHKTDSSPEQTSGMQAGPSFSNGEPVHPAFSDNVPGLSADRSPGVPSTSGDDSEMTSEDEVVRLLNCTDHYSALGLSRFENVDVSILKREYRKKAMLVHPDKNMGNEKAVEAFKKLQNAYEVLFDSFKRKAYDDELRREELLDYFRRFQSASQKNGRHGFFGSGYARSEADCDDPFGESRRIACKKCNNFHVWIETKKSKASARWCQECNDYHQAKDGDGWVEQSSEPLFFGIFQKVDVPCAYVCANSRIYNATDWYICQGMRCPANTHKPSFHVNTSVTSKHNTSKGTSSGQRGGRMPPPNLEETMTEDEFLEWLQNAVQAGLFDNFSGSTSTDSPTAKAGSSSKSSGTAASGGSSNNKRKKKGKKQW</sequence>
<feature type="compositionally biased region" description="Polar residues" evidence="1">
    <location>
        <begin position="700"/>
        <end position="709"/>
    </location>
</feature>
<feature type="domain" description="J" evidence="3">
    <location>
        <begin position="441"/>
        <end position="508"/>
    </location>
</feature>
<comment type="caution">
    <text evidence="4">The sequence shown here is derived from an EMBL/GenBank/DDBJ whole genome shotgun (WGS) entry which is preliminary data.</text>
</comment>
<dbReference type="EMBL" id="JBCGBO010000024">
    <property type="protein sequence ID" value="KAK9182141.1"/>
    <property type="molecule type" value="Genomic_DNA"/>
</dbReference>
<evidence type="ECO:0000313" key="5">
    <source>
        <dbReference type="Proteomes" id="UP001428341"/>
    </source>
</evidence>
<dbReference type="CDD" id="cd06257">
    <property type="entry name" value="DnaJ"/>
    <property type="match status" value="1"/>
</dbReference>
<reference evidence="4 5" key="1">
    <citation type="submission" date="2024-05" db="EMBL/GenBank/DDBJ databases">
        <title>Haplotype-resolved chromosome-level genome assembly of Huyou (Citrus changshanensis).</title>
        <authorList>
            <person name="Miao C."/>
            <person name="Chen W."/>
            <person name="Wu Y."/>
            <person name="Wang L."/>
            <person name="Zhao S."/>
            <person name="Grierson D."/>
            <person name="Xu C."/>
            <person name="Chen K."/>
        </authorList>
    </citation>
    <scope>NUCLEOTIDE SEQUENCE [LARGE SCALE GENOMIC DNA]</scope>
    <source>
        <strain evidence="4">01-14</strain>
        <tissue evidence="4">Leaf</tissue>
    </source>
</reference>
<evidence type="ECO:0000313" key="4">
    <source>
        <dbReference type="EMBL" id="KAK9182141.1"/>
    </source>
</evidence>